<evidence type="ECO:0000256" key="1">
    <source>
        <dbReference type="SAM" id="MobiDB-lite"/>
    </source>
</evidence>
<name>A0AAD7GW96_9AGAR</name>
<dbReference type="EMBL" id="JARKIB010000456">
    <property type="protein sequence ID" value="KAJ7706600.1"/>
    <property type="molecule type" value="Genomic_DNA"/>
</dbReference>
<gene>
    <name evidence="2" type="ORF">B0H16DRAFT_1481910</name>
</gene>
<sequence length="277" mass="30315">MAISALACLAPLGPASPCLRRMLRGEPEKDGGEEDSYAAGGGTGYTGALKEQRARAKPPTIAVPTASYSSVADVRFESLLGYKNIVKRRTDLLNACTIWALWGHDYEPHAVKQPHISTPTFFARYGVRLGFEPVRTCPNRFRKIQHWPNPEPQLRIGSEPDTGNTIPTAAPSRPESSSGAESTKTPSHPRLCFCLRKPLSPPDVHDRPRLFEIQPHAGLQLFSSLRVVPNAIVTVILFSNNVHCRELDIVAESVVGCTDDRACTLNWALNLKGKGID</sequence>
<feature type="region of interest" description="Disordered" evidence="1">
    <location>
        <begin position="22"/>
        <end position="43"/>
    </location>
</feature>
<evidence type="ECO:0000313" key="3">
    <source>
        <dbReference type="Proteomes" id="UP001215598"/>
    </source>
</evidence>
<keyword evidence="3" id="KW-1185">Reference proteome</keyword>
<reference evidence="2" key="1">
    <citation type="submission" date="2023-03" db="EMBL/GenBank/DDBJ databases">
        <title>Massive genome expansion in bonnet fungi (Mycena s.s.) driven by repeated elements and novel gene families across ecological guilds.</title>
        <authorList>
            <consortium name="Lawrence Berkeley National Laboratory"/>
            <person name="Harder C.B."/>
            <person name="Miyauchi S."/>
            <person name="Viragh M."/>
            <person name="Kuo A."/>
            <person name="Thoen E."/>
            <person name="Andreopoulos B."/>
            <person name="Lu D."/>
            <person name="Skrede I."/>
            <person name="Drula E."/>
            <person name="Henrissat B."/>
            <person name="Morin E."/>
            <person name="Kohler A."/>
            <person name="Barry K."/>
            <person name="LaButti K."/>
            <person name="Morin E."/>
            <person name="Salamov A."/>
            <person name="Lipzen A."/>
            <person name="Mereny Z."/>
            <person name="Hegedus B."/>
            <person name="Baldrian P."/>
            <person name="Stursova M."/>
            <person name="Weitz H."/>
            <person name="Taylor A."/>
            <person name="Grigoriev I.V."/>
            <person name="Nagy L.G."/>
            <person name="Martin F."/>
            <person name="Kauserud H."/>
        </authorList>
    </citation>
    <scope>NUCLEOTIDE SEQUENCE</scope>
    <source>
        <strain evidence="2">CBHHK182m</strain>
    </source>
</reference>
<feature type="compositionally biased region" description="Polar residues" evidence="1">
    <location>
        <begin position="174"/>
        <end position="186"/>
    </location>
</feature>
<dbReference type="AlphaFoldDB" id="A0AAD7GW96"/>
<proteinExistence type="predicted"/>
<accession>A0AAD7GW96</accession>
<feature type="region of interest" description="Disordered" evidence="1">
    <location>
        <begin position="148"/>
        <end position="187"/>
    </location>
</feature>
<protein>
    <submittedName>
        <fullName evidence="2">Uncharacterized protein</fullName>
    </submittedName>
</protein>
<organism evidence="2 3">
    <name type="scientific">Mycena metata</name>
    <dbReference type="NCBI Taxonomy" id="1033252"/>
    <lineage>
        <taxon>Eukaryota</taxon>
        <taxon>Fungi</taxon>
        <taxon>Dikarya</taxon>
        <taxon>Basidiomycota</taxon>
        <taxon>Agaricomycotina</taxon>
        <taxon>Agaricomycetes</taxon>
        <taxon>Agaricomycetidae</taxon>
        <taxon>Agaricales</taxon>
        <taxon>Marasmiineae</taxon>
        <taxon>Mycenaceae</taxon>
        <taxon>Mycena</taxon>
    </lineage>
</organism>
<evidence type="ECO:0000313" key="2">
    <source>
        <dbReference type="EMBL" id="KAJ7706600.1"/>
    </source>
</evidence>
<dbReference type="Proteomes" id="UP001215598">
    <property type="component" value="Unassembled WGS sequence"/>
</dbReference>
<comment type="caution">
    <text evidence="2">The sequence shown here is derived from an EMBL/GenBank/DDBJ whole genome shotgun (WGS) entry which is preliminary data.</text>
</comment>